<evidence type="ECO:0000313" key="2">
    <source>
        <dbReference type="EMBL" id="KAF0727196.1"/>
    </source>
</evidence>
<proteinExistence type="predicted"/>
<reference evidence="2 3" key="1">
    <citation type="submission" date="2019-07" db="EMBL/GenBank/DDBJ databases">
        <title>Genomics analysis of Aphanomyces spp. identifies a new class of oomycete effector associated with host adaptation.</title>
        <authorList>
            <person name="Gaulin E."/>
        </authorList>
    </citation>
    <scope>NUCLEOTIDE SEQUENCE [LARGE SCALE GENOMIC DNA]</scope>
    <source>
        <strain evidence="2 3">ATCC 201684</strain>
    </source>
</reference>
<dbReference type="PANTHER" id="PTHR31296">
    <property type="entry name" value="UPF0565 PROTEIN C2ORF69"/>
    <property type="match status" value="1"/>
</dbReference>
<dbReference type="VEuPathDB" id="FungiDB:AeMF1_000110"/>
<organism evidence="2 3">
    <name type="scientific">Aphanomyces euteiches</name>
    <dbReference type="NCBI Taxonomy" id="100861"/>
    <lineage>
        <taxon>Eukaryota</taxon>
        <taxon>Sar</taxon>
        <taxon>Stramenopiles</taxon>
        <taxon>Oomycota</taxon>
        <taxon>Saprolegniomycetes</taxon>
        <taxon>Saprolegniales</taxon>
        <taxon>Verrucalvaceae</taxon>
        <taxon>Aphanomyces</taxon>
    </lineage>
</organism>
<dbReference type="InterPro" id="IPR018881">
    <property type="entry name" value="C2orf69_mit"/>
</dbReference>
<dbReference type="EMBL" id="VJMJ01000200">
    <property type="protein sequence ID" value="KAF0727196.1"/>
    <property type="molecule type" value="Genomic_DNA"/>
</dbReference>
<dbReference type="AlphaFoldDB" id="A0A6G0WIZ0"/>
<sequence>MPRARSTAREDSDVSEMPASPVRATTSSRKRSVDFLDGSFRRNELIRVEGRRGCFNDLYLSIAPQARANVVFFPGDVQHFDHVMRRGAFKSFASFSYESMSAHYARRFPEANIWIIKPSVHVKGVSCYDNFIDNVDGNPSEYLTDGCAFLQLQLLMEHACSQFPDQTLSWDLPLHLLGFSRGAIVLNQLITELGSLLHLSSSPTQVEVSLQDLARGGSISAFFERVESIEWIDGGCNVPHMTFPTNESSLVVFDAFQHIQLRVLVTPYHMESPHRPWYADDVAAFEDSCSRVVVTEHFMDDEPSLRHHFDVLFID</sequence>
<dbReference type="GO" id="GO:0005739">
    <property type="term" value="C:mitochondrion"/>
    <property type="evidence" value="ECO:0007669"/>
    <property type="project" value="TreeGrafter"/>
</dbReference>
<feature type="region of interest" description="Disordered" evidence="1">
    <location>
        <begin position="1"/>
        <end position="26"/>
    </location>
</feature>
<gene>
    <name evidence="2" type="ORF">Ae201684_014725</name>
</gene>
<protein>
    <submittedName>
        <fullName evidence="2">Uncharacterized protein</fullName>
    </submittedName>
</protein>
<accession>A0A6G0WIZ0</accession>
<dbReference type="Proteomes" id="UP000481153">
    <property type="component" value="Unassembled WGS sequence"/>
</dbReference>
<dbReference type="PANTHER" id="PTHR31296:SF1">
    <property type="entry name" value="MITOCHONDRIAL PROTEIN C2ORF69"/>
    <property type="match status" value="1"/>
</dbReference>
<dbReference type="Pfam" id="PF10561">
    <property type="entry name" value="C2orf69"/>
    <property type="match status" value="2"/>
</dbReference>
<name>A0A6G0WIZ0_9STRA</name>
<evidence type="ECO:0000313" key="3">
    <source>
        <dbReference type="Proteomes" id="UP000481153"/>
    </source>
</evidence>
<comment type="caution">
    <text evidence="2">The sequence shown here is derived from an EMBL/GenBank/DDBJ whole genome shotgun (WGS) entry which is preliminary data.</text>
</comment>
<keyword evidence="3" id="KW-1185">Reference proteome</keyword>
<evidence type="ECO:0000256" key="1">
    <source>
        <dbReference type="SAM" id="MobiDB-lite"/>
    </source>
</evidence>